<dbReference type="SUPFAM" id="SSF89796">
    <property type="entry name" value="CoA-transferase family III (CaiB/BaiF)"/>
    <property type="match status" value="1"/>
</dbReference>
<dbReference type="InterPro" id="IPR044855">
    <property type="entry name" value="CoA-Trfase_III_dom3_sf"/>
</dbReference>
<dbReference type="InterPro" id="IPR023606">
    <property type="entry name" value="CoA-Trfase_III_dom_1_sf"/>
</dbReference>
<gene>
    <name evidence="1" type="ORF">C7373_1342</name>
</gene>
<dbReference type="Pfam" id="PF02515">
    <property type="entry name" value="CoA_transf_3"/>
    <property type="match status" value="1"/>
</dbReference>
<dbReference type="EMBL" id="QEKK01000034">
    <property type="protein sequence ID" value="PVY44856.1"/>
    <property type="molecule type" value="Genomic_DNA"/>
</dbReference>
<reference evidence="1 2" key="1">
    <citation type="submission" date="2018-04" db="EMBL/GenBank/DDBJ databases">
        <title>Genomic Encyclopedia of Type Strains, Phase IV (KMG-IV): sequencing the most valuable type-strain genomes for metagenomic binning, comparative biology and taxonomic classification.</title>
        <authorList>
            <person name="Goeker M."/>
        </authorList>
    </citation>
    <scope>NUCLEOTIDE SEQUENCE [LARGE SCALE GENOMIC DNA]</scope>
    <source>
        <strain evidence="1 2">DSM 26588</strain>
    </source>
</reference>
<protein>
    <submittedName>
        <fullName evidence="1">Crotonobetainyl-CoA:carnitine CoA-transferase CaiB-like acyl-CoA transferase</fullName>
    </submittedName>
</protein>
<dbReference type="Gene3D" id="3.40.50.10540">
    <property type="entry name" value="Crotonobetainyl-coa:carnitine coa-transferase, domain 1"/>
    <property type="match status" value="1"/>
</dbReference>
<accession>A0A2U1B855</accession>
<dbReference type="InterPro" id="IPR050509">
    <property type="entry name" value="CoA-transferase_III"/>
</dbReference>
<dbReference type="PANTHER" id="PTHR48228">
    <property type="entry name" value="SUCCINYL-COA--D-CITRAMALATE COA-TRANSFERASE"/>
    <property type="match status" value="1"/>
</dbReference>
<dbReference type="GO" id="GO:0016740">
    <property type="term" value="F:transferase activity"/>
    <property type="evidence" value="ECO:0007669"/>
    <property type="project" value="UniProtKB-KW"/>
</dbReference>
<proteinExistence type="predicted"/>
<dbReference type="AlphaFoldDB" id="A0A2U1B855"/>
<dbReference type="Gene3D" id="3.30.1540.10">
    <property type="entry name" value="formyl-coa transferase, domain 3"/>
    <property type="match status" value="1"/>
</dbReference>
<keyword evidence="1" id="KW-0808">Transferase</keyword>
<evidence type="ECO:0000313" key="1">
    <source>
        <dbReference type="EMBL" id="PVY44856.1"/>
    </source>
</evidence>
<name>A0A2U1B855_9FIRM</name>
<dbReference type="PANTHER" id="PTHR48228:SF2">
    <property type="entry name" value="E-CINNAMOYL-COA:R-PHENYLLACTATE COA TRANSFERASE LARGE SUBUNIT"/>
    <property type="match status" value="1"/>
</dbReference>
<organism evidence="1 2">
    <name type="scientific">Intestinimonas butyriciproducens</name>
    <dbReference type="NCBI Taxonomy" id="1297617"/>
    <lineage>
        <taxon>Bacteria</taxon>
        <taxon>Bacillati</taxon>
        <taxon>Bacillota</taxon>
        <taxon>Clostridia</taxon>
        <taxon>Eubacteriales</taxon>
        <taxon>Intestinimonas</taxon>
    </lineage>
</organism>
<sequence length="411" mass="45814">MADQRTKPLLGYKVIELSTFVAAPSCGRLLRDWGADVIKVESGKGDAWRYHGSTHRVTSTEEENPMFDLVNAGKKSVVVDLKSAEGKAVLYDLLSDADIFLTNTRAKSLRKLGLDYESLKERFPKLIYASVTGFGEEGPETDKPGFDLVAYWGNSGFLNDLSIDTGTSYPILAPTGIGDVTCGTALFGGICAALLGRERTGKGDYVTISLFGGAIWIMSFMYLRAQQRYGDPFPKHREETPPLTAPYRCKDGEWLMLSILEYERYFPALCKVLGVPELAEDPRFADKKAADQHRGELIRALEERFIREDFAYWNKALNESDIVNDRLRHFKDIVDSEQAWVNHYLTKVEFPDGGECVMPRPAVQSREMGVPELERGPLLGADTPEVLSERLGYSGEKIKALLKSGAVQQHP</sequence>
<comment type="caution">
    <text evidence="1">The sequence shown here is derived from an EMBL/GenBank/DDBJ whole genome shotgun (WGS) entry which is preliminary data.</text>
</comment>
<dbReference type="InterPro" id="IPR003673">
    <property type="entry name" value="CoA-Trfase_fam_III"/>
</dbReference>
<evidence type="ECO:0000313" key="2">
    <source>
        <dbReference type="Proteomes" id="UP000245778"/>
    </source>
</evidence>
<dbReference type="Proteomes" id="UP000245778">
    <property type="component" value="Unassembled WGS sequence"/>
</dbReference>